<gene>
    <name evidence="2" type="ORF">MERR_LOCUS39184</name>
</gene>
<feature type="domain" description="MULE transposase" evidence="1">
    <location>
        <begin position="120"/>
        <end position="170"/>
    </location>
</feature>
<dbReference type="AlphaFoldDB" id="A0A6D2KC30"/>
<dbReference type="Proteomes" id="UP000467841">
    <property type="component" value="Unassembled WGS sequence"/>
</dbReference>
<dbReference type="InterPro" id="IPR018289">
    <property type="entry name" value="MULE_transposase_dom"/>
</dbReference>
<accession>A0A6D2KC30</accession>
<evidence type="ECO:0000313" key="3">
    <source>
        <dbReference type="Proteomes" id="UP000467841"/>
    </source>
</evidence>
<dbReference type="PANTHER" id="PTHR31973:SF187">
    <property type="entry name" value="MUTATOR TRANSPOSASE MUDRA PROTEIN"/>
    <property type="match status" value="1"/>
</dbReference>
<dbReference type="Pfam" id="PF10551">
    <property type="entry name" value="MULE"/>
    <property type="match status" value="1"/>
</dbReference>
<sequence>MFKKRASSNVIAAVFKAKYGDPVKGPRAADLQQLVLEELRVASSYMKCYRAREKAITGVRESDDDSYLGLPEYLYMLKLANPGTVIDLITEKDAFGLDRFLYLFLAFGASIRGFRRLRHVVVVDGTHPGGKFMGTLLTASGQDANFQVFPLAYAVVDSENIDSWTWFFRNWSGFWPIALP</sequence>
<dbReference type="OrthoDB" id="1112906at2759"/>
<reference evidence="2" key="1">
    <citation type="submission" date="2020-01" db="EMBL/GenBank/DDBJ databases">
        <authorList>
            <person name="Mishra B."/>
        </authorList>
    </citation>
    <scope>NUCLEOTIDE SEQUENCE [LARGE SCALE GENOMIC DNA]</scope>
</reference>
<organism evidence="2 3">
    <name type="scientific">Microthlaspi erraticum</name>
    <dbReference type="NCBI Taxonomy" id="1685480"/>
    <lineage>
        <taxon>Eukaryota</taxon>
        <taxon>Viridiplantae</taxon>
        <taxon>Streptophyta</taxon>
        <taxon>Embryophyta</taxon>
        <taxon>Tracheophyta</taxon>
        <taxon>Spermatophyta</taxon>
        <taxon>Magnoliopsida</taxon>
        <taxon>eudicotyledons</taxon>
        <taxon>Gunneridae</taxon>
        <taxon>Pentapetalae</taxon>
        <taxon>rosids</taxon>
        <taxon>malvids</taxon>
        <taxon>Brassicales</taxon>
        <taxon>Brassicaceae</taxon>
        <taxon>Coluteocarpeae</taxon>
        <taxon>Microthlaspi</taxon>
    </lineage>
</organism>
<dbReference type="EMBL" id="CACVBM020001495">
    <property type="protein sequence ID" value="CAA7051949.1"/>
    <property type="molecule type" value="Genomic_DNA"/>
</dbReference>
<name>A0A6D2KC30_9BRAS</name>
<dbReference type="PANTHER" id="PTHR31973">
    <property type="entry name" value="POLYPROTEIN, PUTATIVE-RELATED"/>
    <property type="match status" value="1"/>
</dbReference>
<protein>
    <recommendedName>
        <fullName evidence="1">MULE transposase domain-containing protein</fullName>
    </recommendedName>
</protein>
<proteinExistence type="predicted"/>
<evidence type="ECO:0000313" key="2">
    <source>
        <dbReference type="EMBL" id="CAA7051949.1"/>
    </source>
</evidence>
<evidence type="ECO:0000259" key="1">
    <source>
        <dbReference type="Pfam" id="PF10551"/>
    </source>
</evidence>
<keyword evidence="3" id="KW-1185">Reference proteome</keyword>
<comment type="caution">
    <text evidence="2">The sequence shown here is derived from an EMBL/GenBank/DDBJ whole genome shotgun (WGS) entry which is preliminary data.</text>
</comment>